<evidence type="ECO:0000256" key="15">
    <source>
        <dbReference type="ARBA" id="ARBA00023136"/>
    </source>
</evidence>
<name>A0A1M6S4Q4_9FIRM</name>
<dbReference type="InterPro" id="IPR018303">
    <property type="entry name" value="ATPase_P-typ_P_site"/>
</dbReference>
<dbReference type="SFLD" id="SFLDG00002">
    <property type="entry name" value="C1.7:_P-type_atpase_like"/>
    <property type="match status" value="1"/>
</dbReference>
<organism evidence="20 21">
    <name type="scientific">Hespellia stercorisuis DSM 15480</name>
    <dbReference type="NCBI Taxonomy" id="1121950"/>
    <lineage>
        <taxon>Bacteria</taxon>
        <taxon>Bacillati</taxon>
        <taxon>Bacillota</taxon>
        <taxon>Clostridia</taxon>
        <taxon>Lachnospirales</taxon>
        <taxon>Lachnospiraceae</taxon>
        <taxon>Hespellia</taxon>
    </lineage>
</organism>
<keyword evidence="14 18" id="KW-1133">Transmembrane helix</keyword>
<feature type="transmembrane region" description="Helical" evidence="18">
    <location>
        <begin position="288"/>
        <end position="312"/>
    </location>
</feature>
<feature type="transmembrane region" description="Helical" evidence="18">
    <location>
        <begin position="671"/>
        <end position="693"/>
    </location>
</feature>
<keyword evidence="13" id="KW-1278">Translocase</keyword>
<evidence type="ECO:0000256" key="5">
    <source>
        <dbReference type="ARBA" id="ARBA00013555"/>
    </source>
</evidence>
<dbReference type="SFLD" id="SFLDF00027">
    <property type="entry name" value="p-type_atpase"/>
    <property type="match status" value="1"/>
</dbReference>
<dbReference type="PANTHER" id="PTHR42861">
    <property type="entry name" value="CALCIUM-TRANSPORTING ATPASE"/>
    <property type="match status" value="1"/>
</dbReference>
<feature type="transmembrane region" description="Helical" evidence="18">
    <location>
        <begin position="96"/>
        <end position="115"/>
    </location>
</feature>
<feature type="transmembrane region" description="Helical" evidence="18">
    <location>
        <begin position="258"/>
        <end position="276"/>
    </location>
</feature>
<evidence type="ECO:0000256" key="8">
    <source>
        <dbReference type="ARBA" id="ARBA00022553"/>
    </source>
</evidence>
<comment type="catalytic activity">
    <reaction evidence="17">
        <text>Mg(2+)(out) + ATP + H2O = Mg(2+)(in) + ADP + phosphate + H(+)</text>
        <dbReference type="Rhea" id="RHEA:10260"/>
        <dbReference type="ChEBI" id="CHEBI:15377"/>
        <dbReference type="ChEBI" id="CHEBI:15378"/>
        <dbReference type="ChEBI" id="CHEBI:18420"/>
        <dbReference type="ChEBI" id="CHEBI:30616"/>
        <dbReference type="ChEBI" id="CHEBI:43474"/>
        <dbReference type="ChEBI" id="CHEBI:456216"/>
        <dbReference type="EC" id="7.2.2.14"/>
    </reaction>
</comment>
<protein>
    <recommendedName>
        <fullName evidence="5">Magnesium-transporting ATPase, P-type 1</fullName>
        <ecNumber evidence="4">7.2.2.14</ecNumber>
    </recommendedName>
    <alternativeName>
        <fullName evidence="16">Mg(2+) transport ATPase, P-type 1</fullName>
    </alternativeName>
</protein>
<evidence type="ECO:0000256" key="3">
    <source>
        <dbReference type="ARBA" id="ARBA00008746"/>
    </source>
</evidence>
<keyword evidence="15 18" id="KW-0472">Membrane</keyword>
<feature type="transmembrane region" description="Helical" evidence="18">
    <location>
        <begin position="784"/>
        <end position="805"/>
    </location>
</feature>
<dbReference type="PRINTS" id="PR01836">
    <property type="entry name" value="MGATPASE"/>
</dbReference>
<dbReference type="InterPro" id="IPR004014">
    <property type="entry name" value="ATPase_P-typ_cation-transptr_N"/>
</dbReference>
<evidence type="ECO:0000256" key="4">
    <source>
        <dbReference type="ARBA" id="ARBA00012786"/>
    </source>
</evidence>
<dbReference type="Pfam" id="PF08282">
    <property type="entry name" value="Hydrolase_3"/>
    <property type="match status" value="1"/>
</dbReference>
<keyword evidence="9 18" id="KW-0812">Transmembrane</keyword>
<keyword evidence="12" id="KW-0460">Magnesium</keyword>
<dbReference type="Pfam" id="PF13246">
    <property type="entry name" value="Cation_ATPase"/>
    <property type="match status" value="1"/>
</dbReference>
<dbReference type="EMBL" id="FQZY01000046">
    <property type="protein sequence ID" value="SHK39723.1"/>
    <property type="molecule type" value="Genomic_DNA"/>
</dbReference>
<dbReference type="Pfam" id="PF00689">
    <property type="entry name" value="Cation_ATPase_C"/>
    <property type="match status" value="1"/>
</dbReference>
<dbReference type="EC" id="7.2.2.14" evidence="4"/>
<evidence type="ECO:0000256" key="9">
    <source>
        <dbReference type="ARBA" id="ARBA00022692"/>
    </source>
</evidence>
<dbReference type="Pfam" id="PF00690">
    <property type="entry name" value="Cation_ATPase_N"/>
    <property type="match status" value="1"/>
</dbReference>
<evidence type="ECO:0000256" key="16">
    <source>
        <dbReference type="ARBA" id="ARBA00029806"/>
    </source>
</evidence>
<keyword evidence="11" id="KW-0067">ATP-binding</keyword>
<dbReference type="SFLD" id="SFLDS00003">
    <property type="entry name" value="Haloacid_Dehalogenase"/>
    <property type="match status" value="1"/>
</dbReference>
<dbReference type="InterPro" id="IPR059000">
    <property type="entry name" value="ATPase_P-type_domA"/>
</dbReference>
<dbReference type="PROSITE" id="PS00154">
    <property type="entry name" value="ATPASE_E1_E2"/>
    <property type="match status" value="1"/>
</dbReference>
<dbReference type="Gene3D" id="2.70.150.10">
    <property type="entry name" value="Calcium-transporting ATPase, cytoplasmic transduction domain A"/>
    <property type="match status" value="1"/>
</dbReference>
<dbReference type="InterPro" id="IPR006415">
    <property type="entry name" value="P-type_ATPase_IIIB"/>
</dbReference>
<dbReference type="Gene3D" id="3.40.50.1000">
    <property type="entry name" value="HAD superfamily/HAD-like"/>
    <property type="match status" value="1"/>
</dbReference>
<comment type="function">
    <text evidence="1">Mediates magnesium influx to the cytosol.</text>
</comment>
<dbReference type="STRING" id="1121950.SAMN02745243_02854"/>
<proteinExistence type="inferred from homology"/>
<dbReference type="InterPro" id="IPR036412">
    <property type="entry name" value="HAD-like_sf"/>
</dbReference>
<keyword evidence="7" id="KW-0997">Cell inner membrane</keyword>
<dbReference type="NCBIfam" id="TIGR01494">
    <property type="entry name" value="ATPase_P-type"/>
    <property type="match status" value="2"/>
</dbReference>
<keyword evidence="21" id="KW-1185">Reference proteome</keyword>
<comment type="subcellular location">
    <subcellularLocation>
        <location evidence="2">Cell inner membrane</location>
        <topology evidence="2">Multi-pass membrane protein</topology>
    </subcellularLocation>
</comment>
<feature type="transmembrane region" description="Helical" evidence="18">
    <location>
        <begin position="741"/>
        <end position="764"/>
    </location>
</feature>
<dbReference type="InterPro" id="IPR008250">
    <property type="entry name" value="ATPase_P-typ_transduc_dom_A_sf"/>
</dbReference>
<dbReference type="GO" id="GO:0005886">
    <property type="term" value="C:plasma membrane"/>
    <property type="evidence" value="ECO:0007669"/>
    <property type="project" value="UniProtKB-SubCell"/>
</dbReference>
<evidence type="ECO:0000256" key="12">
    <source>
        <dbReference type="ARBA" id="ARBA00022842"/>
    </source>
</evidence>
<dbReference type="Pfam" id="PF00122">
    <property type="entry name" value="E1-E2_ATPase"/>
    <property type="match status" value="1"/>
</dbReference>
<keyword evidence="8" id="KW-0597">Phosphoprotein</keyword>
<keyword evidence="6" id="KW-1003">Cell membrane</keyword>
<evidence type="ECO:0000256" key="13">
    <source>
        <dbReference type="ARBA" id="ARBA00022967"/>
    </source>
</evidence>
<dbReference type="RefSeq" id="WP_073111637.1">
    <property type="nucleotide sequence ID" value="NZ_FQZY01000046.1"/>
</dbReference>
<sequence>MPKSTLLSSRMKKYAYRDTLEIYQDIPTSPDGLTLKQVETMREQYGANQLTGRKNDTLWYRLRRAFINPFTVILFVLAAVSLITDVLLVSDFSRNITTVVIICVMILISGTIRLVQELRAKNASDRLGRLIHASVTVKREGVLIDIPAENLVVGDLVFLSPGDRIPADLRLVKTQDLFISQAAVTGESAILEKDSRTSRYSEQLPIIQLKNLAFMATTVISGKGEGIVLAVGKDTLYGNFIRPDSEGSTAFQKGANSIAWVMLRFMMILVPIVFLVSGITKGDWVESFVFALSVAVGLTPEMLPMVITACLAKGSLSLSKKQTIVKNINAMQGFGSMDVLCMDKTGTLTNERILLEYYMDILGNESAKTLEFAYLNSYYHSGVRNPIDNAILACRTMPKQENVYAALVKRFQKADEIPFDYSRKFVSTLVTDENGMHELIVKGDIGQIFSHCSFVEYQGKVLPIEDSGFDNVTAIVDEMLEDGMKVIAIAHKSLGAQDRIVSADEKDLTLMGYLAFFDAPKKSAAGSVQALKKLQVRPKILTGDRAEIAVSICRRVEISVDWLMTGSEINQLSDEHLRSIVEQTDVFAELAPGQKVRILNALRENGHTVGFLGDGMNDIPALSEADVGISVDTAVDAAKDIADVVLLQKDLTVLEQGILEGRKTFSNMIKYIKITASSNFGNMLSIVCASAVLPFLPMTAIQLLLLNLLYDALCIILPWDNVDAEDMVTPRAWSGKTLGRFMCAFGPISSVFDILTFLFLYFILCPALCGGLTYTQMADSAMRAQYIAIFQTGWFLESMWTQVMILHLLRTRKVTFLQSRASNPVLLITLAGIVAFTLLTMTPLAAVLGLTRLPLLYFGFLLLMVLLYMLLTTAAKRVYQNRYHELL</sequence>
<dbReference type="GO" id="GO:0015444">
    <property type="term" value="F:P-type magnesium transporter activity"/>
    <property type="evidence" value="ECO:0007669"/>
    <property type="project" value="UniProtKB-EC"/>
</dbReference>
<dbReference type="NCBIfam" id="TIGR01524">
    <property type="entry name" value="ATPase-IIIB_Mg"/>
    <property type="match status" value="1"/>
</dbReference>
<dbReference type="AlphaFoldDB" id="A0A1M6S4Q4"/>
<dbReference type="InterPro" id="IPR023214">
    <property type="entry name" value="HAD_sf"/>
</dbReference>
<evidence type="ECO:0000256" key="7">
    <source>
        <dbReference type="ARBA" id="ARBA00022519"/>
    </source>
</evidence>
<dbReference type="GO" id="GO:0016887">
    <property type="term" value="F:ATP hydrolysis activity"/>
    <property type="evidence" value="ECO:0007669"/>
    <property type="project" value="InterPro"/>
</dbReference>
<accession>A0A1M6S4Q4</accession>
<feature type="transmembrane region" description="Helical" evidence="18">
    <location>
        <begin position="855"/>
        <end position="875"/>
    </location>
</feature>
<dbReference type="InterPro" id="IPR006068">
    <property type="entry name" value="ATPase_P-typ_cation-transptr_C"/>
</dbReference>
<dbReference type="Proteomes" id="UP000184301">
    <property type="component" value="Unassembled WGS sequence"/>
</dbReference>
<evidence type="ECO:0000259" key="19">
    <source>
        <dbReference type="SMART" id="SM00831"/>
    </source>
</evidence>
<evidence type="ECO:0000256" key="6">
    <source>
        <dbReference type="ARBA" id="ARBA00022475"/>
    </source>
</evidence>
<dbReference type="SUPFAM" id="SSF81665">
    <property type="entry name" value="Calcium ATPase, transmembrane domain M"/>
    <property type="match status" value="1"/>
</dbReference>
<keyword evidence="10" id="KW-0547">Nucleotide-binding</keyword>
<dbReference type="SUPFAM" id="SSF81653">
    <property type="entry name" value="Calcium ATPase, transduction domain A"/>
    <property type="match status" value="1"/>
</dbReference>
<dbReference type="InterPro" id="IPR044492">
    <property type="entry name" value="P_typ_ATPase_HD_dom"/>
</dbReference>
<feature type="domain" description="Cation-transporting P-type ATPase N-terminal" evidence="19">
    <location>
        <begin position="13"/>
        <end position="86"/>
    </location>
</feature>
<evidence type="ECO:0000256" key="1">
    <source>
        <dbReference type="ARBA" id="ARBA00003954"/>
    </source>
</evidence>
<evidence type="ECO:0000256" key="17">
    <source>
        <dbReference type="ARBA" id="ARBA00047295"/>
    </source>
</evidence>
<gene>
    <name evidence="20" type="ORF">SAMN02745243_02854</name>
</gene>
<dbReference type="Gene3D" id="1.20.1110.10">
    <property type="entry name" value="Calcium-transporting ATPase, transmembrane domain"/>
    <property type="match status" value="1"/>
</dbReference>
<dbReference type="SUPFAM" id="SSF56784">
    <property type="entry name" value="HAD-like"/>
    <property type="match status" value="1"/>
</dbReference>
<evidence type="ECO:0000256" key="2">
    <source>
        <dbReference type="ARBA" id="ARBA00004429"/>
    </source>
</evidence>
<feature type="transmembrane region" description="Helical" evidence="18">
    <location>
        <begin position="70"/>
        <end position="90"/>
    </location>
</feature>
<evidence type="ECO:0000256" key="10">
    <source>
        <dbReference type="ARBA" id="ARBA00022741"/>
    </source>
</evidence>
<evidence type="ECO:0000313" key="21">
    <source>
        <dbReference type="Proteomes" id="UP000184301"/>
    </source>
</evidence>
<dbReference type="InterPro" id="IPR023299">
    <property type="entry name" value="ATPase_P-typ_cyto_dom_N"/>
</dbReference>
<dbReference type="SMART" id="SM00831">
    <property type="entry name" value="Cation_ATPase_N"/>
    <property type="match status" value="1"/>
</dbReference>
<feature type="transmembrane region" description="Helical" evidence="18">
    <location>
        <begin position="825"/>
        <end position="849"/>
    </location>
</feature>
<comment type="similarity">
    <text evidence="3">Belongs to the cation transport ATPase (P-type) (TC 3.A.3) family. Type IIIB subfamily.</text>
</comment>
<evidence type="ECO:0000256" key="11">
    <source>
        <dbReference type="ARBA" id="ARBA00022840"/>
    </source>
</evidence>
<reference evidence="20 21" key="1">
    <citation type="submission" date="2016-11" db="EMBL/GenBank/DDBJ databases">
        <authorList>
            <person name="Jaros S."/>
            <person name="Januszkiewicz K."/>
            <person name="Wedrychowicz H."/>
        </authorList>
    </citation>
    <scope>NUCLEOTIDE SEQUENCE [LARGE SCALE GENOMIC DNA]</scope>
    <source>
        <strain evidence="20 21">DSM 15480</strain>
    </source>
</reference>
<dbReference type="GO" id="GO:0005524">
    <property type="term" value="F:ATP binding"/>
    <property type="evidence" value="ECO:0007669"/>
    <property type="project" value="UniProtKB-KW"/>
</dbReference>
<dbReference type="OrthoDB" id="9760364at2"/>
<dbReference type="InterPro" id="IPR023298">
    <property type="entry name" value="ATPase_P-typ_TM_dom_sf"/>
</dbReference>
<dbReference type="InterPro" id="IPR001757">
    <property type="entry name" value="P_typ_ATPase"/>
</dbReference>
<evidence type="ECO:0000256" key="14">
    <source>
        <dbReference type="ARBA" id="ARBA00022989"/>
    </source>
</evidence>
<dbReference type="Gene3D" id="3.40.1110.10">
    <property type="entry name" value="Calcium-transporting ATPase, cytoplasmic domain N"/>
    <property type="match status" value="1"/>
</dbReference>
<evidence type="ECO:0000256" key="18">
    <source>
        <dbReference type="SAM" id="Phobius"/>
    </source>
</evidence>
<evidence type="ECO:0000313" key="20">
    <source>
        <dbReference type="EMBL" id="SHK39723.1"/>
    </source>
</evidence>